<evidence type="ECO:0000313" key="11">
    <source>
        <dbReference type="EMBL" id="PZA17159.1"/>
    </source>
</evidence>
<keyword evidence="11" id="KW-0966">Cell projection</keyword>
<evidence type="ECO:0000256" key="6">
    <source>
        <dbReference type="ARBA" id="ARBA00023136"/>
    </source>
</evidence>
<keyword evidence="5 9" id="KW-1133">Transmembrane helix</keyword>
<gene>
    <name evidence="11" type="ORF">DNK49_07960</name>
</gene>
<dbReference type="EMBL" id="QKOE01000004">
    <property type="protein sequence ID" value="PZA17159.1"/>
    <property type="molecule type" value="Genomic_DNA"/>
</dbReference>
<protein>
    <submittedName>
        <fullName evidence="11">Flagellar motor protein MotD</fullName>
    </submittedName>
</protein>
<evidence type="ECO:0000256" key="4">
    <source>
        <dbReference type="ARBA" id="ARBA00022692"/>
    </source>
</evidence>
<dbReference type="InterPro" id="IPR050330">
    <property type="entry name" value="Bact_OuterMem_StrucFunc"/>
</dbReference>
<keyword evidence="4 9" id="KW-0812">Transmembrane</keyword>
<dbReference type="SUPFAM" id="SSF103088">
    <property type="entry name" value="OmpA-like"/>
    <property type="match status" value="1"/>
</dbReference>
<evidence type="ECO:0000256" key="8">
    <source>
        <dbReference type="SAM" id="MobiDB-lite"/>
    </source>
</evidence>
<dbReference type="Pfam" id="PF00691">
    <property type="entry name" value="OmpA"/>
    <property type="match status" value="1"/>
</dbReference>
<feature type="transmembrane region" description="Helical" evidence="9">
    <location>
        <begin position="21"/>
        <end position="38"/>
    </location>
</feature>
<evidence type="ECO:0000256" key="7">
    <source>
        <dbReference type="PROSITE-ProRule" id="PRU00473"/>
    </source>
</evidence>
<keyword evidence="11" id="KW-0282">Flagellum</keyword>
<dbReference type="RefSeq" id="WP_110523804.1">
    <property type="nucleotide sequence ID" value="NZ_QKOE01000004.1"/>
</dbReference>
<evidence type="ECO:0000256" key="3">
    <source>
        <dbReference type="ARBA" id="ARBA00022475"/>
    </source>
</evidence>
<evidence type="ECO:0000256" key="9">
    <source>
        <dbReference type="SAM" id="Phobius"/>
    </source>
</evidence>
<organism evidence="11 12">
    <name type="scientific">Parazoarcus communis SWub3 = DSM 12120</name>
    <dbReference type="NCBI Taxonomy" id="1121029"/>
    <lineage>
        <taxon>Bacteria</taxon>
        <taxon>Pseudomonadati</taxon>
        <taxon>Pseudomonadota</taxon>
        <taxon>Betaproteobacteria</taxon>
        <taxon>Rhodocyclales</taxon>
        <taxon>Zoogloeaceae</taxon>
        <taxon>Parazoarcus</taxon>
    </lineage>
</organism>
<evidence type="ECO:0000256" key="2">
    <source>
        <dbReference type="ARBA" id="ARBA00008914"/>
    </source>
</evidence>
<dbReference type="Proteomes" id="UP000248259">
    <property type="component" value="Unassembled WGS sequence"/>
</dbReference>
<dbReference type="InterPro" id="IPR036737">
    <property type="entry name" value="OmpA-like_sf"/>
</dbReference>
<keyword evidence="12" id="KW-1185">Reference proteome</keyword>
<feature type="region of interest" description="Disordered" evidence="8">
    <location>
        <begin position="253"/>
        <end position="288"/>
    </location>
</feature>
<dbReference type="InterPro" id="IPR006665">
    <property type="entry name" value="OmpA-like"/>
</dbReference>
<dbReference type="AlphaFoldDB" id="A0A323UX77"/>
<dbReference type="InterPro" id="IPR025713">
    <property type="entry name" value="MotB-like_N_dom"/>
</dbReference>
<comment type="subcellular location">
    <subcellularLocation>
        <location evidence="1">Cell membrane</location>
        <topology evidence="1">Single-pass membrane protein</topology>
    </subcellularLocation>
</comment>
<accession>A0A323UX77</accession>
<dbReference type="PANTHER" id="PTHR30329:SF20">
    <property type="entry name" value="EXPORTED PROTEIN"/>
    <property type="match status" value="1"/>
</dbReference>
<sequence length="288" mass="31411">MARRRKSEDEHENHERWLVSYADFITLLFAFFVVMYSLSSLNEGKYRILSDSLVQAFRSVNINESGQQIVVPPVTVVTPSIAPPAQRNRTPEEEQTEQRRQQTAQRMRSMADEIRRVLQPLTQDGQVSVTEGAFGITVEINASVLFSPGEAVLGVPAVAALRAVAGVLATASFPVTIEGHTDNIPINTFRFPSNWELSAVRASSVVRLFIDSGVSPERLTVAGYGDQRPVADNSTEEGRARNRRVAIMIESRVADVPAPDQGPGVIPRNDPLRSILPPAPDGSAQAGG</sequence>
<dbReference type="CDD" id="cd07185">
    <property type="entry name" value="OmpA_C-like"/>
    <property type="match status" value="1"/>
</dbReference>
<comment type="similarity">
    <text evidence="2">Belongs to the MotB family.</text>
</comment>
<evidence type="ECO:0000256" key="5">
    <source>
        <dbReference type="ARBA" id="ARBA00022989"/>
    </source>
</evidence>
<dbReference type="GO" id="GO:0005886">
    <property type="term" value="C:plasma membrane"/>
    <property type="evidence" value="ECO:0007669"/>
    <property type="project" value="UniProtKB-SubCell"/>
</dbReference>
<keyword evidence="11" id="KW-0969">Cilium</keyword>
<evidence type="ECO:0000256" key="1">
    <source>
        <dbReference type="ARBA" id="ARBA00004162"/>
    </source>
</evidence>
<dbReference type="Pfam" id="PF13677">
    <property type="entry name" value="MotB_plug"/>
    <property type="match status" value="1"/>
</dbReference>
<evidence type="ECO:0000313" key="12">
    <source>
        <dbReference type="Proteomes" id="UP000248259"/>
    </source>
</evidence>
<dbReference type="PANTHER" id="PTHR30329">
    <property type="entry name" value="STATOR ELEMENT OF FLAGELLAR MOTOR COMPLEX"/>
    <property type="match status" value="1"/>
</dbReference>
<keyword evidence="3" id="KW-1003">Cell membrane</keyword>
<evidence type="ECO:0000259" key="10">
    <source>
        <dbReference type="PROSITE" id="PS51123"/>
    </source>
</evidence>
<dbReference type="PROSITE" id="PS51123">
    <property type="entry name" value="OMPA_2"/>
    <property type="match status" value="1"/>
</dbReference>
<feature type="domain" description="OmpA-like" evidence="10">
    <location>
        <begin position="132"/>
        <end position="253"/>
    </location>
</feature>
<name>A0A323UX77_9RHOO</name>
<dbReference type="Gene3D" id="3.30.1330.60">
    <property type="entry name" value="OmpA-like domain"/>
    <property type="match status" value="1"/>
</dbReference>
<reference evidence="11 12" key="1">
    <citation type="submission" date="2018-06" db="EMBL/GenBank/DDBJ databases">
        <title>Azoarcus communis strain SWub3 genome.</title>
        <authorList>
            <person name="Zorraquino Salvo V."/>
            <person name="Toubiana D."/>
            <person name="Blumwald E."/>
        </authorList>
    </citation>
    <scope>NUCLEOTIDE SEQUENCE [LARGE SCALE GENOMIC DNA]</scope>
    <source>
        <strain evidence="11 12">SWub3</strain>
    </source>
</reference>
<proteinExistence type="inferred from homology"/>
<keyword evidence="6 7" id="KW-0472">Membrane</keyword>
<comment type="caution">
    <text evidence="11">The sequence shown here is derived from an EMBL/GenBank/DDBJ whole genome shotgun (WGS) entry which is preliminary data.</text>
</comment>
<dbReference type="OrthoDB" id="9815217at2"/>
<dbReference type="NCBIfam" id="NF006541">
    <property type="entry name" value="PRK09038.1"/>
    <property type="match status" value="1"/>
</dbReference>